<accession>A0A8H4RJL0</accession>
<evidence type="ECO:0000313" key="2">
    <source>
        <dbReference type="Proteomes" id="UP000566819"/>
    </source>
</evidence>
<organism evidence="1 2">
    <name type="scientific">Cudoniella acicularis</name>
    <dbReference type="NCBI Taxonomy" id="354080"/>
    <lineage>
        <taxon>Eukaryota</taxon>
        <taxon>Fungi</taxon>
        <taxon>Dikarya</taxon>
        <taxon>Ascomycota</taxon>
        <taxon>Pezizomycotina</taxon>
        <taxon>Leotiomycetes</taxon>
        <taxon>Helotiales</taxon>
        <taxon>Tricladiaceae</taxon>
        <taxon>Cudoniella</taxon>
    </lineage>
</organism>
<gene>
    <name evidence="1" type="ORF">G7Y89_g8057</name>
</gene>
<evidence type="ECO:0000313" key="1">
    <source>
        <dbReference type="EMBL" id="KAF4630085.1"/>
    </source>
</evidence>
<dbReference type="EMBL" id="JAAMPI010000591">
    <property type="protein sequence ID" value="KAF4630085.1"/>
    <property type="molecule type" value="Genomic_DNA"/>
</dbReference>
<keyword evidence="2" id="KW-1185">Reference proteome</keyword>
<reference evidence="1 2" key="1">
    <citation type="submission" date="2020-03" db="EMBL/GenBank/DDBJ databases">
        <title>Draft Genome Sequence of Cudoniella acicularis.</title>
        <authorList>
            <person name="Buettner E."/>
            <person name="Kellner H."/>
        </authorList>
    </citation>
    <scope>NUCLEOTIDE SEQUENCE [LARGE SCALE GENOMIC DNA]</scope>
    <source>
        <strain evidence="1 2">DSM 108380</strain>
    </source>
</reference>
<sequence>MVDTSSSSFRKHKVYRLELCMEGKVGHLHDMDVVVKRGHRFAVECNEIDTEEVEFHKAEGVGEQSAHKHN</sequence>
<dbReference type="Proteomes" id="UP000566819">
    <property type="component" value="Unassembled WGS sequence"/>
</dbReference>
<proteinExistence type="predicted"/>
<protein>
    <submittedName>
        <fullName evidence="1">Uncharacterized protein</fullName>
    </submittedName>
</protein>
<dbReference type="AlphaFoldDB" id="A0A8H4RJL0"/>
<comment type="caution">
    <text evidence="1">The sequence shown here is derived from an EMBL/GenBank/DDBJ whole genome shotgun (WGS) entry which is preliminary data.</text>
</comment>
<name>A0A8H4RJL0_9HELO</name>